<dbReference type="Proteomes" id="UP000593573">
    <property type="component" value="Unassembled WGS sequence"/>
</dbReference>
<dbReference type="AlphaFoldDB" id="A0A7J8UMS9"/>
<dbReference type="PANTHER" id="PTHR14095:SF14">
    <property type="entry name" value="EF-HAND DOMAIN-CONTAINING PROTEIN"/>
    <property type="match status" value="1"/>
</dbReference>
<accession>A0A7J8UMS9</accession>
<dbReference type="Gene3D" id="1.10.238.10">
    <property type="entry name" value="EF-hand"/>
    <property type="match status" value="1"/>
</dbReference>
<proteinExistence type="predicted"/>
<name>A0A7J8UMS9_9ROSI</name>
<dbReference type="EMBL" id="JABFAB010000006">
    <property type="protein sequence ID" value="MBA0651732.1"/>
    <property type="molecule type" value="Genomic_DNA"/>
</dbReference>
<gene>
    <name evidence="1" type="ORF">Goklo_019037</name>
</gene>
<dbReference type="PANTHER" id="PTHR14095">
    <property type="entry name" value="PHOSPHATASE 2A REGULATORY SUBUNIT-RELATED"/>
    <property type="match status" value="1"/>
</dbReference>
<organism evidence="1 2">
    <name type="scientific">Gossypium klotzschianum</name>
    <dbReference type="NCBI Taxonomy" id="34286"/>
    <lineage>
        <taxon>Eukaryota</taxon>
        <taxon>Viridiplantae</taxon>
        <taxon>Streptophyta</taxon>
        <taxon>Embryophyta</taxon>
        <taxon>Tracheophyta</taxon>
        <taxon>Spermatophyta</taxon>
        <taxon>Magnoliopsida</taxon>
        <taxon>eudicotyledons</taxon>
        <taxon>Gunneridae</taxon>
        <taxon>Pentapetalae</taxon>
        <taxon>rosids</taxon>
        <taxon>malvids</taxon>
        <taxon>Malvales</taxon>
        <taxon>Malvaceae</taxon>
        <taxon>Malvoideae</taxon>
        <taxon>Gossypium</taxon>
    </lineage>
</organism>
<comment type="caution">
    <text evidence="1">The sequence shown here is derived from an EMBL/GenBank/DDBJ whole genome shotgun (WGS) entry which is preliminary data.</text>
</comment>
<dbReference type="GO" id="GO:0019888">
    <property type="term" value="F:protein phosphatase regulator activity"/>
    <property type="evidence" value="ECO:0007669"/>
    <property type="project" value="TreeGrafter"/>
</dbReference>
<keyword evidence="2" id="KW-1185">Reference proteome</keyword>
<protein>
    <submittedName>
        <fullName evidence="1">Uncharacterized protein</fullName>
    </submittedName>
</protein>
<sequence length="113" mass="13540">MECMAQETVLFEDVLCQIVDMIRPEKEDYISLRNMKSCKLSGHVFNILFNLNKFIAFETRDPFLIRREHENPTLTEWDRFAHREYIRLSMEEDIEDASNEVGDIWDESFEAPF</sequence>
<evidence type="ECO:0000313" key="2">
    <source>
        <dbReference type="Proteomes" id="UP000593573"/>
    </source>
</evidence>
<evidence type="ECO:0000313" key="1">
    <source>
        <dbReference type="EMBL" id="MBA0651732.1"/>
    </source>
</evidence>
<dbReference type="GO" id="GO:0000159">
    <property type="term" value="C:protein phosphatase type 2A complex"/>
    <property type="evidence" value="ECO:0007669"/>
    <property type="project" value="TreeGrafter"/>
</dbReference>
<dbReference type="OrthoDB" id="5586at2759"/>
<reference evidence="1 2" key="1">
    <citation type="journal article" date="2019" name="Genome Biol. Evol.">
        <title>Insights into the evolution of the New World diploid cottons (Gossypium, subgenus Houzingenia) based on genome sequencing.</title>
        <authorList>
            <person name="Grover C.E."/>
            <person name="Arick M.A. 2nd"/>
            <person name="Thrash A."/>
            <person name="Conover J.L."/>
            <person name="Sanders W.S."/>
            <person name="Peterson D.G."/>
            <person name="Frelichowski J.E."/>
            <person name="Scheffler J.A."/>
            <person name="Scheffler B.E."/>
            <person name="Wendel J.F."/>
        </authorList>
    </citation>
    <scope>NUCLEOTIDE SEQUENCE [LARGE SCALE GENOMIC DNA]</scope>
    <source>
        <strain evidence="1">57</strain>
        <tissue evidence="1">Leaf</tissue>
    </source>
</reference>